<dbReference type="Proteomes" id="UP000649617">
    <property type="component" value="Unassembled WGS sequence"/>
</dbReference>
<evidence type="ECO:0008006" key="5">
    <source>
        <dbReference type="Google" id="ProtNLM"/>
    </source>
</evidence>
<protein>
    <recommendedName>
        <fullName evidence="5">Reverse transcriptase domain-containing protein</fullName>
    </recommendedName>
</protein>
<feature type="signal peptide" evidence="2">
    <location>
        <begin position="1"/>
        <end position="24"/>
    </location>
</feature>
<organism evidence="3 4">
    <name type="scientific">Symbiodinium pilosum</name>
    <name type="common">Dinoflagellate</name>
    <dbReference type="NCBI Taxonomy" id="2952"/>
    <lineage>
        <taxon>Eukaryota</taxon>
        <taxon>Sar</taxon>
        <taxon>Alveolata</taxon>
        <taxon>Dinophyceae</taxon>
        <taxon>Suessiales</taxon>
        <taxon>Symbiodiniaceae</taxon>
        <taxon>Symbiodinium</taxon>
    </lineage>
</organism>
<feature type="region of interest" description="Disordered" evidence="1">
    <location>
        <begin position="169"/>
        <end position="204"/>
    </location>
</feature>
<dbReference type="OrthoDB" id="446848at2759"/>
<keyword evidence="2" id="KW-0732">Signal</keyword>
<evidence type="ECO:0000256" key="1">
    <source>
        <dbReference type="SAM" id="MobiDB-lite"/>
    </source>
</evidence>
<dbReference type="AlphaFoldDB" id="A0A812PKX4"/>
<keyword evidence="4" id="KW-1185">Reference proteome</keyword>
<dbReference type="EMBL" id="CAJNIZ010014446">
    <property type="protein sequence ID" value="CAE7362156.1"/>
    <property type="molecule type" value="Genomic_DNA"/>
</dbReference>
<sequence length="722" mass="75668">MRTNQPSLPLVLAAGSWGLASLTGEDICSGGRSESRGTGLVGHTGAGAWEKQAILDLLRARLWAENGSIKPVSALALEALLPPVGLSGMMGELLAEFSVQCQAASAPILLGPPNVSSMRSHIDAHVTGAAEGDVPQAWIEGDGRTRCLVHGFSVSERFGIHPTCRPLPGRLPPMRGGDGVSLLETRPKHRRRGSATPTPEERRRAPSCVAPVLAGAGLVSLPKPIGGICPIAVGELLRRLTGKCLMSMVRSEASAYFWPAQVPVAVKGGVEKAIHVLRAWTDRHAGFSRKMLVKDSQGLCQRLQLHQPGSGAERGGQPRSCPGAMGHLVLWAKHSAPIWCPRVGVMLWRAAMKPSRALAFAAALQPLANELRQSGSLEIAMHFLDDGVLAGDISAVGAALALVQQWTSAIGSRLNLQKCELVALGPVDEASARASFSATLLCNPDGTGRVLKNFELLGAASDDDASIQAHTQARAVKAGMLLEALAELEDPQASLEHCVELDPSFLAAAVRASYHVVTALHTLPGTVGTQIATLEATLNSKQRDVSQVLDSACWVAQLGRSSPVAQAVLPSKAGLGARAFLNAMPSGRTRMQPAAELRIRLGVREALNDCWCPRCDGALDRWGCHAGMCVAGGERPWLAGAALLTFLPALAGSPAALDFAVAAPQLQETLALAARETGAAAAAHARHKEAHLDTAKACENQGAATGTWDKGAAIVLQHIAWA</sequence>
<reference evidence="3" key="1">
    <citation type="submission" date="2021-02" db="EMBL/GenBank/DDBJ databases">
        <authorList>
            <person name="Dougan E. K."/>
            <person name="Rhodes N."/>
            <person name="Thang M."/>
            <person name="Chan C."/>
        </authorList>
    </citation>
    <scope>NUCLEOTIDE SEQUENCE</scope>
</reference>
<gene>
    <name evidence="3" type="ORF">SPIL2461_LOCUS8694</name>
</gene>
<evidence type="ECO:0000256" key="2">
    <source>
        <dbReference type="SAM" id="SignalP"/>
    </source>
</evidence>
<feature type="non-terminal residue" evidence="3">
    <location>
        <position position="722"/>
    </location>
</feature>
<name>A0A812PKX4_SYMPI</name>
<proteinExistence type="predicted"/>
<evidence type="ECO:0000313" key="3">
    <source>
        <dbReference type="EMBL" id="CAE7362156.1"/>
    </source>
</evidence>
<evidence type="ECO:0000313" key="4">
    <source>
        <dbReference type="Proteomes" id="UP000649617"/>
    </source>
</evidence>
<accession>A0A812PKX4</accession>
<feature type="chain" id="PRO_5032796647" description="Reverse transcriptase domain-containing protein" evidence="2">
    <location>
        <begin position="25"/>
        <end position="722"/>
    </location>
</feature>
<comment type="caution">
    <text evidence="3">The sequence shown here is derived from an EMBL/GenBank/DDBJ whole genome shotgun (WGS) entry which is preliminary data.</text>
</comment>